<accession>X1JYW3</accession>
<comment type="caution">
    <text evidence="1">The sequence shown here is derived from an EMBL/GenBank/DDBJ whole genome shotgun (WGS) entry which is preliminary data.</text>
</comment>
<feature type="non-terminal residue" evidence="1">
    <location>
        <position position="1"/>
    </location>
</feature>
<organism evidence="1">
    <name type="scientific">marine sediment metagenome</name>
    <dbReference type="NCBI Taxonomy" id="412755"/>
    <lineage>
        <taxon>unclassified sequences</taxon>
        <taxon>metagenomes</taxon>
        <taxon>ecological metagenomes</taxon>
    </lineage>
</organism>
<evidence type="ECO:0000313" key="1">
    <source>
        <dbReference type="EMBL" id="GAH86560.1"/>
    </source>
</evidence>
<name>X1JYW3_9ZZZZ</name>
<protein>
    <submittedName>
        <fullName evidence="1">Uncharacterized protein</fullName>
    </submittedName>
</protein>
<proteinExistence type="predicted"/>
<reference evidence="1" key="1">
    <citation type="journal article" date="2014" name="Front. Microbiol.">
        <title>High frequency of phylogenetically diverse reductive dehalogenase-homologous genes in deep subseafloor sedimentary metagenomes.</title>
        <authorList>
            <person name="Kawai M."/>
            <person name="Futagami T."/>
            <person name="Toyoda A."/>
            <person name="Takaki Y."/>
            <person name="Nishi S."/>
            <person name="Hori S."/>
            <person name="Arai W."/>
            <person name="Tsubouchi T."/>
            <person name="Morono Y."/>
            <person name="Uchiyama I."/>
            <person name="Ito T."/>
            <person name="Fujiyama A."/>
            <person name="Inagaki F."/>
            <person name="Takami H."/>
        </authorList>
    </citation>
    <scope>NUCLEOTIDE SEQUENCE</scope>
    <source>
        <strain evidence="1">Expedition CK06-06</strain>
    </source>
</reference>
<sequence>VRESWHAWKLGATGIGFWGYIDNKPTRLLLGQLQVRRDELLAGLCR</sequence>
<gene>
    <name evidence="1" type="ORF">S03H2_65410</name>
</gene>
<dbReference type="AlphaFoldDB" id="X1JYW3"/>
<dbReference type="EMBL" id="BARU01042587">
    <property type="protein sequence ID" value="GAH86560.1"/>
    <property type="molecule type" value="Genomic_DNA"/>
</dbReference>